<dbReference type="Proteomes" id="UP000576225">
    <property type="component" value="Unassembled WGS sequence"/>
</dbReference>
<comment type="caution">
    <text evidence="1">The sequence shown here is derived from an EMBL/GenBank/DDBJ whole genome shotgun (WGS) entry which is preliminary data.</text>
</comment>
<dbReference type="EMBL" id="JABAEW010000149">
    <property type="protein sequence ID" value="NMD89479.1"/>
    <property type="molecule type" value="Genomic_DNA"/>
</dbReference>
<sequence>MSLAAIHIAKKELALTDADYRAILREVAGVDSAKYLDAAGDRAVMARLYALRDERRGAAQKRVKTPAERKIWALWLGCENAPGLRSYLPQPERTVAYLLGFVRRASGNQKIWEADDLASLTRKQAYHTIEALKSRLEQEQKNIAREVPF</sequence>
<gene>
    <name evidence="1" type="ORF">HF882_23135</name>
</gene>
<evidence type="ECO:0000313" key="2">
    <source>
        <dbReference type="Proteomes" id="UP000576225"/>
    </source>
</evidence>
<dbReference type="AlphaFoldDB" id="A0A848B705"/>
<reference evidence="1 2" key="1">
    <citation type="submission" date="2020-04" db="EMBL/GenBank/DDBJ databases">
        <authorList>
            <person name="Hitch T.C.A."/>
            <person name="Wylensek D."/>
            <person name="Clavel T."/>
        </authorList>
    </citation>
    <scope>NUCLEOTIDE SEQUENCE [LARGE SCALE GENOMIC DNA]</scope>
    <source>
        <strain evidence="1 2">COR2-253-APC-1A</strain>
    </source>
</reference>
<proteinExistence type="predicted"/>
<organism evidence="1 2">
    <name type="scientific">Victivallis vadensis</name>
    <dbReference type="NCBI Taxonomy" id="172901"/>
    <lineage>
        <taxon>Bacteria</taxon>
        <taxon>Pseudomonadati</taxon>
        <taxon>Lentisphaerota</taxon>
        <taxon>Lentisphaeria</taxon>
        <taxon>Victivallales</taxon>
        <taxon>Victivallaceae</taxon>
        <taxon>Victivallis</taxon>
    </lineage>
</organism>
<name>A0A848B705_9BACT</name>
<protein>
    <submittedName>
        <fullName evidence="1">DUF1018 domain-containing protein</fullName>
    </submittedName>
</protein>
<feature type="non-terminal residue" evidence="1">
    <location>
        <position position="1"/>
    </location>
</feature>
<dbReference type="Pfam" id="PF06252">
    <property type="entry name" value="GemA"/>
    <property type="match status" value="1"/>
</dbReference>
<accession>A0A848B705</accession>
<dbReference type="InterPro" id="IPR009363">
    <property type="entry name" value="Phage_Mu_Gp16"/>
</dbReference>
<dbReference type="RefSeq" id="WP_168964359.1">
    <property type="nucleotide sequence ID" value="NZ_JABAEW010000149.1"/>
</dbReference>
<evidence type="ECO:0000313" key="1">
    <source>
        <dbReference type="EMBL" id="NMD89479.1"/>
    </source>
</evidence>